<reference evidence="12" key="1">
    <citation type="submission" date="2021-01" db="EMBL/GenBank/DDBJ databases">
        <title>Lacisediminihabitans sp. nov. strain G11-30, isolated from Antarctic Soil.</title>
        <authorList>
            <person name="Li J."/>
        </authorList>
    </citation>
    <scope>NUCLEOTIDE SEQUENCE</scope>
    <source>
        <strain evidence="12">G11-30</strain>
    </source>
</reference>
<comment type="similarity">
    <text evidence="3 10">Belongs to the cytochrome c oxidase bacterial subunit CtaF family.</text>
</comment>
<evidence type="ECO:0000256" key="1">
    <source>
        <dbReference type="ARBA" id="ARBA00002536"/>
    </source>
</evidence>
<dbReference type="EMBL" id="JAEPES010000001">
    <property type="protein sequence ID" value="MBK4346977.1"/>
    <property type="molecule type" value="Genomic_DNA"/>
</dbReference>
<dbReference type="Proteomes" id="UP000636458">
    <property type="component" value="Unassembled WGS sequence"/>
</dbReference>
<feature type="transmembrane region" description="Helical" evidence="11">
    <location>
        <begin position="96"/>
        <end position="129"/>
    </location>
</feature>
<feature type="transmembrane region" description="Helical" evidence="11">
    <location>
        <begin position="6"/>
        <end position="28"/>
    </location>
</feature>
<keyword evidence="4 10" id="KW-1003">Cell membrane</keyword>
<evidence type="ECO:0000256" key="6">
    <source>
        <dbReference type="ARBA" id="ARBA00022967"/>
    </source>
</evidence>
<comment type="subunit">
    <text evidence="10">Associates with subunits I, II and III to form cytochrome c oxidase.</text>
</comment>
<dbReference type="PIRSF" id="PIRSF017385">
    <property type="entry name" value="CtaF"/>
    <property type="match status" value="1"/>
</dbReference>
<comment type="caution">
    <text evidence="12">The sequence shown here is derived from an EMBL/GenBank/DDBJ whole genome shotgun (WGS) entry which is preliminary data.</text>
</comment>
<dbReference type="EC" id="7.1.1.9" evidence="10"/>
<evidence type="ECO:0000313" key="13">
    <source>
        <dbReference type="EMBL" id="MBK4347900.1"/>
    </source>
</evidence>
<organism evidence="12 14">
    <name type="scientific">Lacisediminihabitans changchengi</name>
    <dbReference type="NCBI Taxonomy" id="2787634"/>
    <lineage>
        <taxon>Bacteria</taxon>
        <taxon>Bacillati</taxon>
        <taxon>Actinomycetota</taxon>
        <taxon>Actinomycetes</taxon>
        <taxon>Micrococcales</taxon>
        <taxon>Microbacteriaceae</taxon>
        <taxon>Lacisediminihabitans</taxon>
    </lineage>
</organism>
<dbReference type="AlphaFoldDB" id="A0A934SL84"/>
<comment type="subcellular location">
    <subcellularLocation>
        <location evidence="2">Cell membrane</location>
        <topology evidence="2">Multi-pass membrane protein</topology>
    </subcellularLocation>
</comment>
<gene>
    <name evidence="12" type="ORF">IV501_04965</name>
    <name evidence="13" type="ORF">IV501_09660</name>
</gene>
<evidence type="ECO:0000256" key="8">
    <source>
        <dbReference type="ARBA" id="ARBA00023136"/>
    </source>
</evidence>
<sequence length="138" mass="15066">MRAQTNIFWILAVFFAVGDAAYIIWSVVAMGGIEWTGTVALTISVILPLFLGFYFSRTLGSQNGDLPEDRVDADIDDGDAEVGQFSPWSWWPVTLAAGAAVLVLGLAAGFWLCFIGAAITMIALVGWVYEYYRGNFAR</sequence>
<dbReference type="Pfam" id="PF12270">
    <property type="entry name" value="Cyt_c_ox_IV"/>
    <property type="match status" value="1"/>
</dbReference>
<keyword evidence="14" id="KW-1185">Reference proteome</keyword>
<evidence type="ECO:0000313" key="14">
    <source>
        <dbReference type="Proteomes" id="UP000636458"/>
    </source>
</evidence>
<evidence type="ECO:0000256" key="10">
    <source>
        <dbReference type="PIRNR" id="PIRNR017385"/>
    </source>
</evidence>
<protein>
    <recommendedName>
        <fullName evidence="10">Cytochrome c oxidase polypeptide 4</fullName>
        <ecNumber evidence="10">7.1.1.9</ecNumber>
    </recommendedName>
    <alternativeName>
        <fullName evidence="10">Cytochrome aa3 subunit 4</fullName>
    </alternativeName>
    <alternativeName>
        <fullName evidence="10">Cytochrome c oxidase polypeptide IV</fullName>
    </alternativeName>
</protein>
<accession>A0A934SL84</accession>
<evidence type="ECO:0000256" key="5">
    <source>
        <dbReference type="ARBA" id="ARBA00022692"/>
    </source>
</evidence>
<evidence type="ECO:0000256" key="9">
    <source>
        <dbReference type="ARBA" id="ARBA00047816"/>
    </source>
</evidence>
<keyword evidence="5 11" id="KW-0812">Transmembrane</keyword>
<comment type="function">
    <text evidence="1 10">Part of cytochrome c oxidase, its function is unknown.</text>
</comment>
<keyword evidence="8 10" id="KW-0472">Membrane</keyword>
<comment type="catalytic activity">
    <reaction evidence="9 10">
        <text>4 Fe(II)-[cytochrome c] + O2 + 8 H(+)(in) = 4 Fe(III)-[cytochrome c] + 2 H2O + 4 H(+)(out)</text>
        <dbReference type="Rhea" id="RHEA:11436"/>
        <dbReference type="Rhea" id="RHEA-COMP:10350"/>
        <dbReference type="Rhea" id="RHEA-COMP:14399"/>
        <dbReference type="ChEBI" id="CHEBI:15377"/>
        <dbReference type="ChEBI" id="CHEBI:15378"/>
        <dbReference type="ChEBI" id="CHEBI:15379"/>
        <dbReference type="ChEBI" id="CHEBI:29033"/>
        <dbReference type="ChEBI" id="CHEBI:29034"/>
        <dbReference type="EC" id="7.1.1.9"/>
    </reaction>
</comment>
<proteinExistence type="inferred from homology"/>
<dbReference type="GO" id="GO:0022900">
    <property type="term" value="P:electron transport chain"/>
    <property type="evidence" value="ECO:0007669"/>
    <property type="project" value="InterPro"/>
</dbReference>
<name>A0A934SL84_9MICO</name>
<evidence type="ECO:0000256" key="4">
    <source>
        <dbReference type="ARBA" id="ARBA00022475"/>
    </source>
</evidence>
<keyword evidence="6 10" id="KW-1278">Translocase</keyword>
<dbReference type="GO" id="GO:0004129">
    <property type="term" value="F:cytochrome-c oxidase activity"/>
    <property type="evidence" value="ECO:0007669"/>
    <property type="project" value="UniProtKB-EC"/>
</dbReference>
<evidence type="ECO:0000313" key="12">
    <source>
        <dbReference type="EMBL" id="MBK4346977.1"/>
    </source>
</evidence>
<dbReference type="RefSeq" id="WP_200555255.1">
    <property type="nucleotide sequence ID" value="NZ_JAEPES010000001.1"/>
</dbReference>
<dbReference type="EMBL" id="JAEPES010000003">
    <property type="protein sequence ID" value="MBK4347900.1"/>
    <property type="molecule type" value="Genomic_DNA"/>
</dbReference>
<dbReference type="GO" id="GO:0005886">
    <property type="term" value="C:plasma membrane"/>
    <property type="evidence" value="ECO:0007669"/>
    <property type="project" value="UniProtKB-SubCell"/>
</dbReference>
<keyword evidence="7 11" id="KW-1133">Transmembrane helix</keyword>
<evidence type="ECO:0000256" key="3">
    <source>
        <dbReference type="ARBA" id="ARBA00006870"/>
    </source>
</evidence>
<evidence type="ECO:0000256" key="2">
    <source>
        <dbReference type="ARBA" id="ARBA00004651"/>
    </source>
</evidence>
<evidence type="ECO:0000256" key="7">
    <source>
        <dbReference type="ARBA" id="ARBA00022989"/>
    </source>
</evidence>
<evidence type="ECO:0000256" key="11">
    <source>
        <dbReference type="SAM" id="Phobius"/>
    </source>
</evidence>
<feature type="transmembrane region" description="Helical" evidence="11">
    <location>
        <begin position="35"/>
        <end position="55"/>
    </location>
</feature>
<dbReference type="InterPro" id="IPR021050">
    <property type="entry name" value="Cyt_c_oxidase_su4_actinobac"/>
</dbReference>